<dbReference type="EMBL" id="LXWW01000238">
    <property type="protein sequence ID" value="OAO14515.1"/>
    <property type="molecule type" value="Genomic_DNA"/>
</dbReference>
<comment type="caution">
    <text evidence="2">The sequence shown here is derived from an EMBL/GenBank/DDBJ whole genome shotgun (WGS) entry which is preliminary data.</text>
</comment>
<sequence>MNANNQYYSDFTKKVMNGVRKYIEEKDIKKLLDLFFTAPDSEQGRSVLNVLKSHNLLVDPYYEKASIAVDPAMQFNCPLCGSANYDRWKLIGVTLDEENEILKCAIPSLICERCFRKRFCFQGQTPYMCGIAVYHNIDVPSGGRKPCIAAPVRPPIPSNPPSASRLPPSALPAQSHRPVSTPPAQLVPKPVIPSMSAKPAMPAMPVMPATPITSPVSVAPVSRPVIPPAPQVPPPPVPAQLAQPAQPTASTAQPAPDTPNFLNYGVDDVLGESRLSDPSSVASTECEKAPVLEDEVCYTLPFRQGGFFRTWLNSYFVIDYEKITMYPNEKRNERKSKEILLYDATVGHSTVISDSKHPFCVSIQPGPCSERQKAFVVALGSAEEEKEFLDVMNQYIAIARQNPPVAE</sequence>
<dbReference type="Proteomes" id="UP000078348">
    <property type="component" value="Unassembled WGS sequence"/>
</dbReference>
<evidence type="ECO:0000256" key="1">
    <source>
        <dbReference type="SAM" id="MobiDB-lite"/>
    </source>
</evidence>
<dbReference type="Gene3D" id="2.30.29.30">
    <property type="entry name" value="Pleckstrin-homology domain (PH domain)/Phosphotyrosine-binding domain (PTB)"/>
    <property type="match status" value="1"/>
</dbReference>
<feature type="region of interest" description="Disordered" evidence="1">
    <location>
        <begin position="227"/>
        <end position="264"/>
    </location>
</feature>
<feature type="compositionally biased region" description="Pro residues" evidence="1">
    <location>
        <begin position="227"/>
        <end position="238"/>
    </location>
</feature>
<evidence type="ECO:0000313" key="2">
    <source>
        <dbReference type="EMBL" id="OAO14515.1"/>
    </source>
</evidence>
<keyword evidence="3" id="KW-1185">Reference proteome</keyword>
<gene>
    <name evidence="2" type="ORF">AV274_3818</name>
</gene>
<dbReference type="SUPFAM" id="SSF50729">
    <property type="entry name" value="PH domain-like"/>
    <property type="match status" value="1"/>
</dbReference>
<protein>
    <recommendedName>
        <fullName evidence="4">PH domain-containing protein</fullName>
    </recommendedName>
</protein>
<evidence type="ECO:0000313" key="3">
    <source>
        <dbReference type="Proteomes" id="UP000078348"/>
    </source>
</evidence>
<accession>A0A196SBT3</accession>
<dbReference type="InterPro" id="IPR011993">
    <property type="entry name" value="PH-like_dom_sf"/>
</dbReference>
<dbReference type="AlphaFoldDB" id="A0A196SBT3"/>
<proteinExistence type="predicted"/>
<evidence type="ECO:0008006" key="4">
    <source>
        <dbReference type="Google" id="ProtNLM"/>
    </source>
</evidence>
<feature type="region of interest" description="Disordered" evidence="1">
    <location>
        <begin position="150"/>
        <end position="191"/>
    </location>
</feature>
<feature type="compositionally biased region" description="Low complexity" evidence="1">
    <location>
        <begin position="161"/>
        <end position="175"/>
    </location>
</feature>
<feature type="compositionally biased region" description="Low complexity" evidence="1">
    <location>
        <begin position="239"/>
        <end position="259"/>
    </location>
</feature>
<dbReference type="OrthoDB" id="10520934at2759"/>
<name>A0A196SBT3_BLAHN</name>
<organism evidence="2 3">
    <name type="scientific">Blastocystis sp. subtype 1 (strain ATCC 50177 / NandII)</name>
    <dbReference type="NCBI Taxonomy" id="478820"/>
    <lineage>
        <taxon>Eukaryota</taxon>
        <taxon>Sar</taxon>
        <taxon>Stramenopiles</taxon>
        <taxon>Bigyra</taxon>
        <taxon>Opalozoa</taxon>
        <taxon>Opalinata</taxon>
        <taxon>Blastocystidae</taxon>
        <taxon>Blastocystis</taxon>
    </lineage>
</organism>
<reference evidence="2 3" key="1">
    <citation type="submission" date="2016-05" db="EMBL/GenBank/DDBJ databases">
        <title>Nuclear genome of Blastocystis sp. subtype 1 NandII.</title>
        <authorList>
            <person name="Gentekaki E."/>
            <person name="Curtis B."/>
            <person name="Stairs C."/>
            <person name="Eme L."/>
            <person name="Herman E."/>
            <person name="Klimes V."/>
            <person name="Arias M.C."/>
            <person name="Elias M."/>
            <person name="Hilliou F."/>
            <person name="Klute M."/>
            <person name="Malik S.-B."/>
            <person name="Pightling A."/>
            <person name="Rachubinski R."/>
            <person name="Salas D."/>
            <person name="Schlacht A."/>
            <person name="Suga H."/>
            <person name="Archibald J."/>
            <person name="Ball S.G."/>
            <person name="Clark G."/>
            <person name="Dacks J."/>
            <person name="Van Der Giezen M."/>
            <person name="Tsaousis A."/>
            <person name="Roger A."/>
        </authorList>
    </citation>
    <scope>NUCLEOTIDE SEQUENCE [LARGE SCALE GENOMIC DNA]</scope>
    <source>
        <strain evidence="3">ATCC 50177 / NandII</strain>
    </source>
</reference>